<evidence type="ECO:0000313" key="1">
    <source>
        <dbReference type="EMBL" id="SHG82663.1"/>
    </source>
</evidence>
<dbReference type="OrthoDB" id="2167122at2"/>
<organism evidence="1 2">
    <name type="scientific">Virgibacillus chiguensis</name>
    <dbReference type="NCBI Taxonomy" id="411959"/>
    <lineage>
        <taxon>Bacteria</taxon>
        <taxon>Bacillati</taxon>
        <taxon>Bacillota</taxon>
        <taxon>Bacilli</taxon>
        <taxon>Bacillales</taxon>
        <taxon>Bacillaceae</taxon>
        <taxon>Virgibacillus</taxon>
    </lineage>
</organism>
<dbReference type="Proteomes" id="UP000184079">
    <property type="component" value="Unassembled WGS sequence"/>
</dbReference>
<keyword evidence="2" id="KW-1185">Reference proteome</keyword>
<name>A0A1M5N101_9BACI</name>
<evidence type="ECO:0008006" key="3">
    <source>
        <dbReference type="Google" id="ProtNLM"/>
    </source>
</evidence>
<sequence length="87" mass="10725">MIQVHVDEKEIKKLYQDAIEKRLNELDQEKVFWDSSDLKRRTSMSWNTIQDTFFHDKRFPKVKVGSKWFYPAKEAEAFLIQWMEERR</sequence>
<dbReference type="AlphaFoldDB" id="A0A1M5N101"/>
<proteinExistence type="predicted"/>
<dbReference type="EMBL" id="FQXD01000002">
    <property type="protein sequence ID" value="SHG82663.1"/>
    <property type="molecule type" value="Genomic_DNA"/>
</dbReference>
<accession>A0A1M5N101</accession>
<protein>
    <recommendedName>
        <fullName evidence="3">Group-specific protein</fullName>
    </recommendedName>
</protein>
<reference evidence="2" key="1">
    <citation type="submission" date="2016-11" db="EMBL/GenBank/DDBJ databases">
        <authorList>
            <person name="Varghese N."/>
            <person name="Submissions S."/>
        </authorList>
    </citation>
    <scope>NUCLEOTIDE SEQUENCE [LARGE SCALE GENOMIC DNA]</scope>
    <source>
        <strain evidence="2">CGMCC 1.6496</strain>
    </source>
</reference>
<dbReference type="RefSeq" id="WP_073004883.1">
    <property type="nucleotide sequence ID" value="NZ_FQXD01000002.1"/>
</dbReference>
<evidence type="ECO:0000313" key="2">
    <source>
        <dbReference type="Proteomes" id="UP000184079"/>
    </source>
</evidence>
<gene>
    <name evidence="1" type="ORF">SAMN05421807_10211</name>
</gene>